<dbReference type="Pfam" id="PF24626">
    <property type="entry name" value="SH3_Tf2-1"/>
    <property type="match status" value="1"/>
</dbReference>
<gene>
    <name evidence="2" type="ORF">BUALT_Bualt10G0004900</name>
</gene>
<organism evidence="2 3">
    <name type="scientific">Buddleja alternifolia</name>
    <dbReference type="NCBI Taxonomy" id="168488"/>
    <lineage>
        <taxon>Eukaryota</taxon>
        <taxon>Viridiplantae</taxon>
        <taxon>Streptophyta</taxon>
        <taxon>Embryophyta</taxon>
        <taxon>Tracheophyta</taxon>
        <taxon>Spermatophyta</taxon>
        <taxon>Magnoliopsida</taxon>
        <taxon>eudicotyledons</taxon>
        <taxon>Gunneridae</taxon>
        <taxon>Pentapetalae</taxon>
        <taxon>asterids</taxon>
        <taxon>lamiids</taxon>
        <taxon>Lamiales</taxon>
        <taxon>Scrophulariaceae</taxon>
        <taxon>Buddlejeae</taxon>
        <taxon>Buddleja</taxon>
    </lineage>
</organism>
<dbReference type="PANTHER" id="PTHR46148:SF52">
    <property type="entry name" value="OS04G0603800 PROTEIN"/>
    <property type="match status" value="1"/>
</dbReference>
<reference evidence="2" key="1">
    <citation type="submission" date="2019-10" db="EMBL/GenBank/DDBJ databases">
        <authorList>
            <person name="Zhang R."/>
            <person name="Pan Y."/>
            <person name="Wang J."/>
            <person name="Ma R."/>
            <person name="Yu S."/>
        </authorList>
    </citation>
    <scope>NUCLEOTIDE SEQUENCE</scope>
    <source>
        <strain evidence="2">LA-IB0</strain>
        <tissue evidence="2">Leaf</tissue>
    </source>
</reference>
<comment type="caution">
    <text evidence="2">The sequence shown here is derived from an EMBL/GenBank/DDBJ whole genome shotgun (WGS) entry which is preliminary data.</text>
</comment>
<dbReference type="AlphaFoldDB" id="A0AAV6WV02"/>
<dbReference type="InterPro" id="IPR056924">
    <property type="entry name" value="SH3_Tf2-1"/>
</dbReference>
<protein>
    <recommendedName>
        <fullName evidence="1">Tf2-1-like SH3-like domain-containing protein</fullName>
    </recommendedName>
</protein>
<evidence type="ECO:0000259" key="1">
    <source>
        <dbReference type="Pfam" id="PF24626"/>
    </source>
</evidence>
<accession>A0AAV6WV02</accession>
<dbReference type="EMBL" id="WHWC01000010">
    <property type="protein sequence ID" value="KAG8374534.1"/>
    <property type="molecule type" value="Genomic_DNA"/>
</dbReference>
<evidence type="ECO:0000313" key="3">
    <source>
        <dbReference type="Proteomes" id="UP000826271"/>
    </source>
</evidence>
<dbReference type="Proteomes" id="UP000826271">
    <property type="component" value="Unassembled WGS sequence"/>
</dbReference>
<keyword evidence="3" id="KW-1185">Reference proteome</keyword>
<dbReference type="PANTHER" id="PTHR46148">
    <property type="entry name" value="CHROMO DOMAIN-CONTAINING PROTEIN"/>
    <property type="match status" value="1"/>
</dbReference>
<sequence>MLKDNLTQAQQRIKYFADQHRTKRTFKEGDHVYLRLHPYRQTSISMRKNMKLDPKYYGPYTIIQKVGNVAYKLLLPPSIQIHPVPHASLLKKKKIGRHHTTSTHLPTIDNEVSNPLSQPLILGNKNPLKEWGAMSEPVGFAIKLQCHFENHPRHVKTDAKGAVPISSIKTSSNSSCSTHSVISPVEYEPIKN</sequence>
<name>A0AAV6WV02_9LAMI</name>
<evidence type="ECO:0000313" key="2">
    <source>
        <dbReference type="EMBL" id="KAG8374534.1"/>
    </source>
</evidence>
<feature type="domain" description="Tf2-1-like SH3-like" evidence="1">
    <location>
        <begin position="29"/>
        <end position="93"/>
    </location>
</feature>
<proteinExistence type="predicted"/>